<feature type="compositionally biased region" description="Low complexity" evidence="7">
    <location>
        <begin position="916"/>
        <end position="928"/>
    </location>
</feature>
<comment type="similarity">
    <text evidence="3">Belongs to the INCENP family.</text>
</comment>
<evidence type="ECO:0000313" key="10">
    <source>
        <dbReference type="Proteomes" id="UP000834106"/>
    </source>
</evidence>
<proteinExistence type="inferred from homology"/>
<feature type="compositionally biased region" description="Polar residues" evidence="7">
    <location>
        <begin position="426"/>
        <end position="442"/>
    </location>
</feature>
<feature type="domain" description="Inner centromere protein ARK-binding" evidence="8">
    <location>
        <begin position="1700"/>
        <end position="1752"/>
    </location>
</feature>
<dbReference type="PANTHER" id="PTHR13738:SF1">
    <property type="entry name" value="TROPONIN I"/>
    <property type="match status" value="1"/>
</dbReference>
<reference evidence="9" key="1">
    <citation type="submission" date="2023-05" db="EMBL/GenBank/DDBJ databases">
        <authorList>
            <person name="Huff M."/>
        </authorList>
    </citation>
    <scope>NUCLEOTIDE SEQUENCE</scope>
</reference>
<dbReference type="PANTHER" id="PTHR13738">
    <property type="entry name" value="TROPONIN I"/>
    <property type="match status" value="1"/>
</dbReference>
<feature type="compositionally biased region" description="Basic and acidic residues" evidence="7">
    <location>
        <begin position="892"/>
        <end position="912"/>
    </location>
</feature>
<keyword evidence="6" id="KW-0539">Nucleus</keyword>
<evidence type="ECO:0000256" key="1">
    <source>
        <dbReference type="ARBA" id="ARBA00004123"/>
    </source>
</evidence>
<organism evidence="9 10">
    <name type="scientific">Fraxinus pennsylvanica</name>
    <dbReference type="NCBI Taxonomy" id="56036"/>
    <lineage>
        <taxon>Eukaryota</taxon>
        <taxon>Viridiplantae</taxon>
        <taxon>Streptophyta</taxon>
        <taxon>Embryophyta</taxon>
        <taxon>Tracheophyta</taxon>
        <taxon>Spermatophyta</taxon>
        <taxon>Magnoliopsida</taxon>
        <taxon>eudicotyledons</taxon>
        <taxon>Gunneridae</taxon>
        <taxon>Pentapetalae</taxon>
        <taxon>asterids</taxon>
        <taxon>lamiids</taxon>
        <taxon>Lamiales</taxon>
        <taxon>Oleaceae</taxon>
        <taxon>Oleeae</taxon>
        <taxon>Fraxinus</taxon>
    </lineage>
</organism>
<dbReference type="InterPro" id="IPR050875">
    <property type="entry name" value="Troponin_I"/>
</dbReference>
<feature type="compositionally biased region" description="Basic and acidic residues" evidence="7">
    <location>
        <begin position="949"/>
        <end position="962"/>
    </location>
</feature>
<feature type="compositionally biased region" description="Polar residues" evidence="7">
    <location>
        <begin position="355"/>
        <end position="367"/>
    </location>
</feature>
<feature type="region of interest" description="Disordered" evidence="7">
    <location>
        <begin position="892"/>
        <end position="991"/>
    </location>
</feature>
<feature type="compositionally biased region" description="Basic and acidic residues" evidence="7">
    <location>
        <begin position="1528"/>
        <end position="1570"/>
    </location>
</feature>
<keyword evidence="10" id="KW-1185">Reference proteome</keyword>
<feature type="region of interest" description="Disordered" evidence="7">
    <location>
        <begin position="1528"/>
        <end position="1635"/>
    </location>
</feature>
<feature type="region of interest" description="Disordered" evidence="7">
    <location>
        <begin position="1407"/>
        <end position="1428"/>
    </location>
</feature>
<evidence type="ECO:0000313" key="9">
    <source>
        <dbReference type="EMBL" id="CAI9760369.1"/>
    </source>
</evidence>
<feature type="region of interest" description="Disordered" evidence="7">
    <location>
        <begin position="837"/>
        <end position="864"/>
    </location>
</feature>
<name>A0AAD1Z0D4_9LAMI</name>
<evidence type="ECO:0000256" key="6">
    <source>
        <dbReference type="ARBA" id="ARBA00023242"/>
    </source>
</evidence>
<feature type="compositionally biased region" description="Basic and acidic residues" evidence="7">
    <location>
        <begin position="407"/>
        <end position="418"/>
    </location>
</feature>
<feature type="region of interest" description="Disordered" evidence="7">
    <location>
        <begin position="331"/>
        <end position="374"/>
    </location>
</feature>
<gene>
    <name evidence="9" type="ORF">FPE_LOCUS7799</name>
</gene>
<feature type="region of interest" description="Disordered" evidence="7">
    <location>
        <begin position="394"/>
        <end position="452"/>
    </location>
</feature>
<dbReference type="GO" id="GO:0005819">
    <property type="term" value="C:spindle"/>
    <property type="evidence" value="ECO:0007669"/>
    <property type="project" value="UniProtKB-SubCell"/>
</dbReference>
<dbReference type="GO" id="GO:0005634">
    <property type="term" value="C:nucleus"/>
    <property type="evidence" value="ECO:0007669"/>
    <property type="project" value="UniProtKB-SubCell"/>
</dbReference>
<dbReference type="Pfam" id="PF03941">
    <property type="entry name" value="INCENP_ARK-bind"/>
    <property type="match status" value="1"/>
</dbReference>
<feature type="compositionally biased region" description="Polar residues" evidence="7">
    <location>
        <begin position="934"/>
        <end position="943"/>
    </location>
</feature>
<dbReference type="EMBL" id="OU503039">
    <property type="protein sequence ID" value="CAI9760369.1"/>
    <property type="molecule type" value="Genomic_DNA"/>
</dbReference>
<feature type="compositionally biased region" description="Polar residues" evidence="7">
    <location>
        <begin position="1407"/>
        <end position="1425"/>
    </location>
</feature>
<protein>
    <recommendedName>
        <fullName evidence="8">Inner centromere protein ARK-binding domain-containing protein</fullName>
    </recommendedName>
</protein>
<keyword evidence="4" id="KW-0963">Cytoplasm</keyword>
<feature type="compositionally biased region" description="Polar residues" evidence="7">
    <location>
        <begin position="508"/>
        <end position="517"/>
    </location>
</feature>
<accession>A0AAD1Z0D4</accession>
<feature type="compositionally biased region" description="Basic and acidic residues" evidence="7">
    <location>
        <begin position="837"/>
        <end position="853"/>
    </location>
</feature>
<feature type="compositionally biased region" description="Basic and acidic residues" evidence="7">
    <location>
        <begin position="1615"/>
        <end position="1634"/>
    </location>
</feature>
<evidence type="ECO:0000256" key="7">
    <source>
        <dbReference type="SAM" id="MobiDB-lite"/>
    </source>
</evidence>
<evidence type="ECO:0000256" key="2">
    <source>
        <dbReference type="ARBA" id="ARBA00004186"/>
    </source>
</evidence>
<comment type="subcellular location">
    <subcellularLocation>
        <location evidence="2">Cytoplasm</location>
        <location evidence="2">Cytoskeleton</location>
        <location evidence="2">Spindle</location>
    </subcellularLocation>
    <subcellularLocation>
        <location evidence="1">Nucleus</location>
    </subcellularLocation>
</comment>
<evidence type="ECO:0000256" key="5">
    <source>
        <dbReference type="ARBA" id="ARBA00023212"/>
    </source>
</evidence>
<dbReference type="InterPro" id="IPR005635">
    <property type="entry name" value="Inner_centromere_prot_ARK-bd"/>
</dbReference>
<feature type="compositionally biased region" description="Basic and acidic residues" evidence="7">
    <location>
        <begin position="1577"/>
        <end position="1608"/>
    </location>
</feature>
<keyword evidence="5" id="KW-0206">Cytoskeleton</keyword>
<feature type="region of interest" description="Disordered" evidence="7">
    <location>
        <begin position="493"/>
        <end position="529"/>
    </location>
</feature>
<evidence type="ECO:0000256" key="4">
    <source>
        <dbReference type="ARBA" id="ARBA00022490"/>
    </source>
</evidence>
<sequence>MTTVEKLLVQIFERKNRIIEQVKQRTELYNQHLASKLLIDGITPPSWLWNPTQLSDPKGLNKEELISGLLLPHPRPTAGFSTDRFSLYNNIVTENHGEISDGLLMEKGFKAQDATMVAAVNENRAQCAPNGLCELDVTSSSPVDETDERILNVYNAPDQSLARFQRSKSRQKALEYRSSAKAQAKSCLSHENGSDVPPSSIRLSISASKQNDHVREPPKLAEPCNISRQSCGDWNLDRANCHSKEKGMNIYTDRTTRSRGSHEVTTFISDSTADAEAGSSFDDAIASKTRSRSIRIYVQDDRVNEFSKLAEPFASSCKSCGDMELDERDCQNKEKHVDSNTGAHARSSRYGRHQSYGNDISTTNLSSDDTHKKDGTVVDPMVKLQTDYVNGSVAAISSSDGPTGSCRARESMLDDDRRHKEKGANLSCSRTTRFSRSGQQNPGIGADQDLPPHSAKADCRILAPSVGSSMEHLNVSKEIVGFVKPSVGLVGRGSMTEIRSGDKGITEPVNSYNSSSRGDTDHKHHNASSSQIVMPCGETHDIVTLQGNAEILVANDFVSRDLVGEQSVNSSPIDAKRRRELECLAARAPSDCFMVVKPKQLDFDDMEEHNLNEISASISRKIKLDNSLENMHRSSSESKLSLDKEFSCNINQLSTPKKSLETSKVSSKGKEDWRGSFESDVNEQFEIQTEKDRSVMSEHPMLMSLENIPGAAVQIENSRMLQKANVFLSNALHDIEIYPVELHLNQGHESSSDKHVEDGACNYEGKDKGASGYYASKSQNFRPSFSSNSTNQASGESKDCLIENVGTAYSTCIIIDEGKQLPLQETQISPCLDDKVSSDHVHNMSCDRRDLDRSPPQGENDGMADSTCIVLDEKGQLPLRETQIFSCLDGEVSSKHEHNLSSDKRDLDRSPPEGDNGLLSSNSVGSLHHGNEILSISSASDPQITKKHSPPERRSRPAEEHSWPQIKRRKIEDKQTNNFTTSPSLRVRNPYCSQLDPTTSCLKNNETVLVDAFKDDGSLMEVNESAPESQNIKGNFFFKEENKHRESSFPINHKQLGASLVLSSTEADAGDTRGCLAKEMRTPFPGSNFLDVTKPGDEQSSQHLLPLYSNFDLPNSANLACFEKTLCEGKSHQGEDRLLSQSSVPSQNDKDLNFVEVDQIMPVLEGFTVDAQEDNGKVKIAGDGIDFDKLNLSRTAIERASVLAQICKSASTVTPLSHFSSCFKFQGTQDLFQSVPNGFLERLGNSHLNINVDEQLGFADSALNGSKGTPYSDSLPYSGAQFGWHSGNHYASPVGKLWERLSSHSGNSEKRLSSNPELTCFPIEEDFSISEENKTLNDEADEVQEEIDSLDSSHYAQREPLKDFTNSRLNPPALVSADEMSLSRDSVDFFNTKTSFTGTRNKFKQNSGSLLKNNSEAKENQTLSMGANKIRKEKESFKKSVNNPNLPRRTSVRQEQKLLLKDSKRNNIVSNVSSFIPLVQQKQAAAACAGKRDIKVKALEAAEAAKRLEEKRDNERKVRKEALKLERAKMEKENMRQKELDKKKREVERKTKDADMLSKKRLREEEERKQKEKKRMRIEVRQRQHREQEEKMCAEKAEKEKQRFKHEQVNGNKDSNNDSRRQQNREKAEDDVALRKTQTKPVPTGLAMDGVQQTTVHFEESGTCEIKKAMDVVNNSCKSDDLFVRNCLEKSYEISPYQCSDDEDEEEDDLPSRKLIPSWASKSSVALILPLQQEMDPDVIFPHGSFCSMDEVLLPRKLQQN</sequence>
<evidence type="ECO:0000256" key="3">
    <source>
        <dbReference type="ARBA" id="ARBA00010042"/>
    </source>
</evidence>
<evidence type="ECO:0000259" key="8">
    <source>
        <dbReference type="Pfam" id="PF03941"/>
    </source>
</evidence>
<dbReference type="Proteomes" id="UP000834106">
    <property type="component" value="Chromosome 4"/>
</dbReference>